<sequence>MRWVFAILLTTYVVAAPQAGSSSSSSAAAPTYTGPKVSTDPNYTLFNASSTNPEPIRGNLGATLLGPQNVPLEVQNSDSLAPPSTDHGSISNPKWPFSLSANRLTNAGWARQQNMNAMPIATQMAGVNMRLQAGAIRELHWHKTAEWAYILKGSVQVSAIDTLGRNFISTVNAGDLWYFPAGIPHELQATNADPDGAEFVLVFDSGTFSEDSTFLLTDWLAHTPIEGKCYLIAKNFGTDIASWANIPSTELYIFPASLPEPDSAAPISPQGTVPNPFSFALSQVKPIQLAGGTVKVVDSSTFKASLTIAAAEVTVEPGAMRELHWHPIEDEWSLFLEGQGRMTIFASQSNAKTYDFQAGDIGYVPATFGHYVENTGNTTLRFLEIFKSDKFEDVSLNQWLALTPPAVVKAHLGLSDAVIAKLTKTKQTVVGPDPNI</sequence>
<keyword evidence="3" id="KW-0464">Manganese</keyword>
<keyword evidence="8" id="KW-1185">Reference proteome</keyword>
<dbReference type="OrthoDB" id="10263073at2759"/>
<evidence type="ECO:0000256" key="5">
    <source>
        <dbReference type="SAM" id="SignalP"/>
    </source>
</evidence>
<feature type="active site" description="Proton donor" evidence="2">
    <location>
        <position position="384"/>
    </location>
</feature>
<dbReference type="GO" id="GO:0033609">
    <property type="term" value="P:oxalate metabolic process"/>
    <property type="evidence" value="ECO:0007669"/>
    <property type="project" value="InterPro"/>
</dbReference>
<feature type="binding site" evidence="3">
    <location>
        <position position="331"/>
    </location>
    <ligand>
        <name>Mn(2+)</name>
        <dbReference type="ChEBI" id="CHEBI:29035"/>
        <label>2</label>
    </ligand>
</feature>
<reference evidence="7 8" key="1">
    <citation type="submission" date="2014-04" db="EMBL/GenBank/DDBJ databases">
        <title>Evolutionary Origins and Diversification of the Mycorrhizal Mutualists.</title>
        <authorList>
            <consortium name="DOE Joint Genome Institute"/>
            <consortium name="Mycorrhizal Genomics Consortium"/>
            <person name="Kohler A."/>
            <person name="Kuo A."/>
            <person name="Nagy L.G."/>
            <person name="Floudas D."/>
            <person name="Copeland A."/>
            <person name="Barry K.W."/>
            <person name="Cichocki N."/>
            <person name="Veneault-Fourrey C."/>
            <person name="LaButti K."/>
            <person name="Lindquist E.A."/>
            <person name="Lipzen A."/>
            <person name="Lundell T."/>
            <person name="Morin E."/>
            <person name="Murat C."/>
            <person name="Riley R."/>
            <person name="Ohm R."/>
            <person name="Sun H."/>
            <person name="Tunlid A."/>
            <person name="Henrissat B."/>
            <person name="Grigoriev I.V."/>
            <person name="Hibbett D.S."/>
            <person name="Martin F."/>
        </authorList>
    </citation>
    <scope>NUCLEOTIDE SEQUENCE [LARGE SCALE GENOMIC DNA]</scope>
    <source>
        <strain evidence="7 8">Koide BX008</strain>
    </source>
</reference>
<dbReference type="EMBL" id="KN818240">
    <property type="protein sequence ID" value="KIL65740.1"/>
    <property type="molecule type" value="Genomic_DNA"/>
</dbReference>
<dbReference type="SUPFAM" id="SSF51182">
    <property type="entry name" value="RmlC-like cupins"/>
    <property type="match status" value="1"/>
</dbReference>
<feature type="chain" id="PRO_5012023058" description="Cupin type-1 domain-containing protein" evidence="5">
    <location>
        <begin position="16"/>
        <end position="436"/>
    </location>
</feature>
<dbReference type="InterPro" id="IPR051610">
    <property type="entry name" value="GPI/OXD"/>
</dbReference>
<keyword evidence="1 3" id="KW-0479">Metal-binding</keyword>
<dbReference type="HOGENOM" id="CLU_030515_2_0_1"/>
<dbReference type="PANTHER" id="PTHR35848:SF9">
    <property type="entry name" value="SLL1358 PROTEIN"/>
    <property type="match status" value="1"/>
</dbReference>
<dbReference type="SMART" id="SM00835">
    <property type="entry name" value="Cupin_1"/>
    <property type="match status" value="2"/>
</dbReference>
<evidence type="ECO:0000256" key="3">
    <source>
        <dbReference type="PIRSR" id="PIRSR617774-2"/>
    </source>
</evidence>
<feature type="signal peptide" evidence="5">
    <location>
        <begin position="1"/>
        <end position="15"/>
    </location>
</feature>
<dbReference type="Proteomes" id="UP000054549">
    <property type="component" value="Unassembled WGS sequence"/>
</dbReference>
<accession>A0A0C2SR22</accession>
<evidence type="ECO:0000256" key="2">
    <source>
        <dbReference type="PIRSR" id="PIRSR617774-1"/>
    </source>
</evidence>
<feature type="domain" description="Cupin type-1" evidence="6">
    <location>
        <begin position="279"/>
        <end position="420"/>
    </location>
</feature>
<dbReference type="InParanoid" id="A0A0C2SR22"/>
<organism evidence="7 8">
    <name type="scientific">Amanita muscaria (strain Koide BX008)</name>
    <dbReference type="NCBI Taxonomy" id="946122"/>
    <lineage>
        <taxon>Eukaryota</taxon>
        <taxon>Fungi</taxon>
        <taxon>Dikarya</taxon>
        <taxon>Basidiomycota</taxon>
        <taxon>Agaricomycotina</taxon>
        <taxon>Agaricomycetes</taxon>
        <taxon>Agaricomycetidae</taxon>
        <taxon>Agaricales</taxon>
        <taxon>Pluteineae</taxon>
        <taxon>Amanitaceae</taxon>
        <taxon>Amanita</taxon>
    </lineage>
</organism>
<feature type="region of interest" description="Disordered" evidence="4">
    <location>
        <begin position="73"/>
        <end position="92"/>
    </location>
</feature>
<proteinExistence type="predicted"/>
<feature type="binding site" evidence="3">
    <location>
        <position position="185"/>
    </location>
    <ligand>
        <name>Mn(2+)</name>
        <dbReference type="ChEBI" id="CHEBI:29035"/>
        <label>1</label>
    </ligand>
</feature>
<dbReference type="NCBIfam" id="TIGR03404">
    <property type="entry name" value="bicupin_oxalic"/>
    <property type="match status" value="1"/>
</dbReference>
<feature type="binding site" evidence="3">
    <location>
        <position position="326"/>
    </location>
    <ligand>
        <name>Mn(2+)</name>
        <dbReference type="ChEBI" id="CHEBI:29035"/>
        <label>2</label>
    </ligand>
</feature>
<evidence type="ECO:0000259" key="6">
    <source>
        <dbReference type="SMART" id="SM00835"/>
    </source>
</evidence>
<dbReference type="CDD" id="cd20305">
    <property type="entry name" value="cupin_OxDC_C"/>
    <property type="match status" value="1"/>
</dbReference>
<evidence type="ECO:0000313" key="8">
    <source>
        <dbReference type="Proteomes" id="UP000054549"/>
    </source>
</evidence>
<name>A0A0C2SR22_AMAMK</name>
<keyword evidence="5" id="KW-0732">Signal</keyword>
<dbReference type="AlphaFoldDB" id="A0A0C2SR22"/>
<feature type="binding site" evidence="3">
    <location>
        <position position="370"/>
    </location>
    <ligand>
        <name>Mn(2+)</name>
        <dbReference type="ChEBI" id="CHEBI:29035"/>
        <label>2</label>
    </ligand>
</feature>
<feature type="binding site" evidence="3">
    <location>
        <position position="324"/>
    </location>
    <ligand>
        <name>Mn(2+)</name>
        <dbReference type="ChEBI" id="CHEBI:29035"/>
        <label>2</label>
    </ligand>
</feature>
<comment type="cofactor">
    <cofactor evidence="3">
        <name>Mn(2+)</name>
        <dbReference type="ChEBI" id="CHEBI:29035"/>
    </cofactor>
    <text evidence="3">Binds 2 manganese ions per subunit.</text>
</comment>
<feature type="binding site" evidence="3">
    <location>
        <position position="142"/>
    </location>
    <ligand>
        <name>Mn(2+)</name>
        <dbReference type="ChEBI" id="CHEBI:29035"/>
        <label>1</label>
    </ligand>
</feature>
<feature type="domain" description="Cupin type-1" evidence="6">
    <location>
        <begin position="97"/>
        <end position="244"/>
    </location>
</feature>
<evidence type="ECO:0000313" key="7">
    <source>
        <dbReference type="EMBL" id="KIL65740.1"/>
    </source>
</evidence>
<gene>
    <name evidence="7" type="ORF">M378DRAFT_76518</name>
</gene>
<dbReference type="InterPro" id="IPR017774">
    <property type="entry name" value="Bicupin_oxalate_deCO2ase/Oxase"/>
</dbReference>
<dbReference type="PANTHER" id="PTHR35848">
    <property type="entry name" value="OXALATE-BINDING PROTEIN"/>
    <property type="match status" value="1"/>
</dbReference>
<dbReference type="InterPro" id="IPR014710">
    <property type="entry name" value="RmlC-like_jellyroll"/>
</dbReference>
<evidence type="ECO:0000256" key="4">
    <source>
        <dbReference type="SAM" id="MobiDB-lite"/>
    </source>
</evidence>
<feature type="binding site" evidence="3">
    <location>
        <position position="140"/>
    </location>
    <ligand>
        <name>Mn(2+)</name>
        <dbReference type="ChEBI" id="CHEBI:29035"/>
        <label>1</label>
    </ligand>
</feature>
<dbReference type="Pfam" id="PF00190">
    <property type="entry name" value="Cupin_1"/>
    <property type="match status" value="2"/>
</dbReference>
<dbReference type="Gene3D" id="2.60.120.10">
    <property type="entry name" value="Jelly Rolls"/>
    <property type="match status" value="2"/>
</dbReference>
<feature type="binding site" evidence="3">
    <location>
        <position position="146"/>
    </location>
    <ligand>
        <name>Mn(2+)</name>
        <dbReference type="ChEBI" id="CHEBI:29035"/>
        <label>1</label>
    </ligand>
</feature>
<dbReference type="InterPro" id="IPR006045">
    <property type="entry name" value="Cupin_1"/>
</dbReference>
<dbReference type="GO" id="GO:0046872">
    <property type="term" value="F:metal ion binding"/>
    <property type="evidence" value="ECO:0007669"/>
    <property type="project" value="UniProtKB-KW"/>
</dbReference>
<evidence type="ECO:0000256" key="1">
    <source>
        <dbReference type="ARBA" id="ARBA00022723"/>
    </source>
</evidence>
<protein>
    <recommendedName>
        <fullName evidence="6">Cupin type-1 domain-containing protein</fullName>
    </recommendedName>
</protein>
<dbReference type="STRING" id="946122.A0A0C2SR22"/>
<dbReference type="InterPro" id="IPR011051">
    <property type="entry name" value="RmlC_Cupin_sf"/>
</dbReference>
<dbReference type="CDD" id="cd20304">
    <property type="entry name" value="cupin_OxDC_N"/>
    <property type="match status" value="1"/>
</dbReference>